<feature type="transmembrane region" description="Helical" evidence="1">
    <location>
        <begin position="6"/>
        <end position="24"/>
    </location>
</feature>
<sequence>MSVVGRVVVSILGLAGVPAAWLLIRQNLAEPWLAVVLFILFETVVALGAMVISVAHQTIRRRLEQVANVVDLALGRRVSRYARHYRRYVLEENAHLNARDLAHTPSHIPELDAVYVDVGLVPGSPSARSGGILPHTPDDGRERRPIHEFLDRKEPTVLAVIGAPGGGKTTLLRHTASRVAKAPKQEQRRRIPVLVALRDFAELISTDRHLDLAGLIREAVGRLAVAEPDGWWEVQLREGNCVVLLDGLDEVARTVDRTAVSEWIERQISKHAANDFVITSRPHGYQTAVIPQATVVQVRPLTTGQIWHFVHTWCLASERLATGKTGPEIDRRASEEAEDLLGQLVSAPALQELAVNPLLLTMMVLVHRERRALPSGRADLYNQVCDVMLWRRMESKKLEVKPSGVVRQRILAALAYEMMLGETRDFPRAEVVAVFDRMLQSIDAEVTAEALLESIVDSSGLLIERERDLFAFTHHTLCEYLASVHIRSQGLVSVLIREIENPWWRETILLYVTDTDASAIVEACLERDSGAALSLAFDCIRNHGQIHRHLRERLDAFRRQAFADDATPEHRLRVARALATGHFRTLVALENGTLVCSEPVPENLYWLFCRDTGILLPDGLHSLSTDTDRPALGMWRGEAERFVAWFNEAAAEESGSRFRIASADEVAAVPKEHFRKLTANAVLSFPEASGSGTAAPERMPFLHQARAIASIEETEAAELLPDAGRLVVGLCLAEAVALGRHLSDARSLDFDQIGDICDRMDLLLSIARVICGSEWNRVNSVLAGRVRRLRELNGRIRVLSVQRDPRIQERVSQLLAGLVDFYGDVDPTDVTNILDPLHLDVADRKPIRSVMMGLALDRALTEVEAAYIGAGSGSGFMPSHDVSAAIVSRFAITLSTAARLGTGHRDLEGLSRLDRGLREARTILKSSVGPSDWAAVAADRLLSTAHPILSRQVRASRPELIRIRTSALVLAAESELLDFPEEAEEFRMVADGASLLEDRLSGRAPLEVLFLARE</sequence>
<keyword evidence="4" id="KW-1185">Reference proteome</keyword>
<dbReference type="EMBL" id="WIAO01000009">
    <property type="protein sequence ID" value="MQM25923.1"/>
    <property type="molecule type" value="Genomic_DNA"/>
</dbReference>
<keyword evidence="1" id="KW-1133">Transmembrane helix</keyword>
<feature type="transmembrane region" description="Helical" evidence="1">
    <location>
        <begin position="31"/>
        <end position="55"/>
    </location>
</feature>
<organism evidence="3 4">
    <name type="scientific">Glycomyces albidus</name>
    <dbReference type="NCBI Taxonomy" id="2656774"/>
    <lineage>
        <taxon>Bacteria</taxon>
        <taxon>Bacillati</taxon>
        <taxon>Actinomycetota</taxon>
        <taxon>Actinomycetes</taxon>
        <taxon>Glycomycetales</taxon>
        <taxon>Glycomycetaceae</taxon>
        <taxon>Glycomyces</taxon>
    </lineage>
</organism>
<keyword evidence="1" id="KW-0812">Transmembrane</keyword>
<evidence type="ECO:0000313" key="3">
    <source>
        <dbReference type="EMBL" id="MQM25923.1"/>
    </source>
</evidence>
<accession>A0A6L5G8L0</accession>
<dbReference type="Proteomes" id="UP000477750">
    <property type="component" value="Unassembled WGS sequence"/>
</dbReference>
<evidence type="ECO:0000256" key="1">
    <source>
        <dbReference type="SAM" id="Phobius"/>
    </source>
</evidence>
<dbReference type="InterPro" id="IPR027417">
    <property type="entry name" value="P-loop_NTPase"/>
</dbReference>
<evidence type="ECO:0000259" key="2">
    <source>
        <dbReference type="PROSITE" id="PS50837"/>
    </source>
</evidence>
<dbReference type="RefSeq" id="WP_153025063.1">
    <property type="nucleotide sequence ID" value="NZ_WIAO01000009.1"/>
</dbReference>
<name>A0A6L5G8L0_9ACTN</name>
<gene>
    <name evidence="3" type="ORF">GFD30_10135</name>
</gene>
<dbReference type="Pfam" id="PF05729">
    <property type="entry name" value="NACHT"/>
    <property type="match status" value="1"/>
</dbReference>
<dbReference type="AlphaFoldDB" id="A0A6L5G8L0"/>
<dbReference type="InterPro" id="IPR007111">
    <property type="entry name" value="NACHT_NTPase"/>
</dbReference>
<dbReference type="SUPFAM" id="SSF52540">
    <property type="entry name" value="P-loop containing nucleoside triphosphate hydrolases"/>
    <property type="match status" value="1"/>
</dbReference>
<protein>
    <submittedName>
        <fullName evidence="3">NACHT domain-containing protein</fullName>
    </submittedName>
</protein>
<feature type="domain" description="NACHT" evidence="2">
    <location>
        <begin position="156"/>
        <end position="282"/>
    </location>
</feature>
<evidence type="ECO:0000313" key="4">
    <source>
        <dbReference type="Proteomes" id="UP000477750"/>
    </source>
</evidence>
<comment type="caution">
    <text evidence="3">The sequence shown here is derived from an EMBL/GenBank/DDBJ whole genome shotgun (WGS) entry which is preliminary data.</text>
</comment>
<dbReference type="Gene3D" id="3.40.50.300">
    <property type="entry name" value="P-loop containing nucleotide triphosphate hydrolases"/>
    <property type="match status" value="1"/>
</dbReference>
<dbReference type="PANTHER" id="PTHR46844:SF1">
    <property type="entry name" value="SLR5058 PROTEIN"/>
    <property type="match status" value="1"/>
</dbReference>
<dbReference type="PANTHER" id="PTHR46844">
    <property type="entry name" value="SLR5058 PROTEIN"/>
    <property type="match status" value="1"/>
</dbReference>
<keyword evidence="1" id="KW-0472">Membrane</keyword>
<dbReference type="PROSITE" id="PS50837">
    <property type="entry name" value="NACHT"/>
    <property type="match status" value="1"/>
</dbReference>
<proteinExistence type="predicted"/>
<reference evidence="3 4" key="1">
    <citation type="submission" date="2019-10" db="EMBL/GenBank/DDBJ databases">
        <title>Glycomyces albidus sp. nov., a novel actinomycete isolated from rhizosphere soil of wheat (Triticum aestivum L.).</title>
        <authorList>
            <person name="Qian L."/>
        </authorList>
    </citation>
    <scope>NUCLEOTIDE SEQUENCE [LARGE SCALE GENOMIC DNA]</scope>
    <source>
        <strain evidence="3 4">NEAU-7082</strain>
    </source>
</reference>